<sequence>MAAEQTPPPSLHRGRRRNAISIFDIPAFYFESARILPSPRSSPSFPDRQDIGAEPKPAVSGGDGVLSRLTCNTCGAEFESLLDQRAHFKSDFHRINVKLSIAGKDTLKEEDFEELTADSFIDYEISSISGSDDEENAGRRDVNLGSNETSKQKIFVQLQTGERVSAWKPVVLNESDVVQYVDDNLAPFDEDVSSRCFKETEVIEKLVEVSHEPRDNTCLRVVLLASGGHFAGCVFDGNSVVAHKTFHRYVVRAKAGRKQSLKDAGGRAAHSAGASLRRYNELALKKDIRELLASWKPYFDACRSIFVHAPSNNRQLLFDGDKPCFSHSRSLLRHFPFIVRRPTFKEAKRVYNILTQVAYEDEDKEPLQTTEDSTEGHPVHDEGFICNKDGLLDCGALGEHASKIEVESGVKISETLCLDTSDEEKSIYETTPLHEAAKSGDSEKVMELLEEGLDPCVKDERGRTAYMLANEKEVRNVFRRFMALNLDKWDWHAAKVPSALTKEMEESQAAKQAEKEEKKKARAKELKKLRKAKEKQAQVAQAEAVQNVAKAATSSRSTLRANPQGISTISKEEELKRAQAIEREKRAAAAERRKAAAAMAQPNGIANDDVKCSCCSSSLAGKVPFHRYSYKYCSSSCMHAHKQILEDG</sequence>
<proteinExistence type="predicted"/>
<comment type="caution">
    <text evidence="1">The sequence shown here is derived from an EMBL/GenBank/DDBJ whole genome shotgun (WGS) entry which is preliminary data.</text>
</comment>
<evidence type="ECO:0000313" key="1">
    <source>
        <dbReference type="EMBL" id="KAI4367931.1"/>
    </source>
</evidence>
<evidence type="ECO:0000313" key="2">
    <source>
        <dbReference type="Proteomes" id="UP001057402"/>
    </source>
</evidence>
<name>A0ACB9QPK9_9MYRT</name>
<gene>
    <name evidence="1" type="ORF">MLD38_016554</name>
</gene>
<protein>
    <submittedName>
        <fullName evidence="1">Uncharacterized protein</fullName>
    </submittedName>
</protein>
<dbReference type="EMBL" id="CM042884">
    <property type="protein sequence ID" value="KAI4367931.1"/>
    <property type="molecule type" value="Genomic_DNA"/>
</dbReference>
<organism evidence="1 2">
    <name type="scientific">Melastoma candidum</name>
    <dbReference type="NCBI Taxonomy" id="119954"/>
    <lineage>
        <taxon>Eukaryota</taxon>
        <taxon>Viridiplantae</taxon>
        <taxon>Streptophyta</taxon>
        <taxon>Embryophyta</taxon>
        <taxon>Tracheophyta</taxon>
        <taxon>Spermatophyta</taxon>
        <taxon>Magnoliopsida</taxon>
        <taxon>eudicotyledons</taxon>
        <taxon>Gunneridae</taxon>
        <taxon>Pentapetalae</taxon>
        <taxon>rosids</taxon>
        <taxon>malvids</taxon>
        <taxon>Myrtales</taxon>
        <taxon>Melastomataceae</taxon>
        <taxon>Melastomatoideae</taxon>
        <taxon>Melastomateae</taxon>
        <taxon>Melastoma</taxon>
    </lineage>
</organism>
<keyword evidence="2" id="KW-1185">Reference proteome</keyword>
<dbReference type="Proteomes" id="UP001057402">
    <property type="component" value="Chromosome 5"/>
</dbReference>
<accession>A0ACB9QPK9</accession>
<reference evidence="2" key="1">
    <citation type="journal article" date="2023" name="Front. Plant Sci.">
        <title>Chromosomal-level genome assembly of Melastoma candidum provides insights into trichome evolution.</title>
        <authorList>
            <person name="Zhong Y."/>
            <person name="Wu W."/>
            <person name="Sun C."/>
            <person name="Zou P."/>
            <person name="Liu Y."/>
            <person name="Dai S."/>
            <person name="Zhou R."/>
        </authorList>
    </citation>
    <scope>NUCLEOTIDE SEQUENCE [LARGE SCALE GENOMIC DNA]</scope>
</reference>